<proteinExistence type="predicted"/>
<dbReference type="EMBL" id="VICG01000008">
    <property type="protein sequence ID" value="KAA8569415.1"/>
    <property type="molecule type" value="Genomic_DNA"/>
</dbReference>
<accession>A0A5M9JR59</accession>
<keyword evidence="2" id="KW-1185">Reference proteome</keyword>
<comment type="caution">
    <text evidence="1">The sequence shown here is derived from an EMBL/GenBank/DDBJ whole genome shotgun (WGS) entry which is preliminary data.</text>
</comment>
<evidence type="ECO:0000313" key="1">
    <source>
        <dbReference type="EMBL" id="KAA8569415.1"/>
    </source>
</evidence>
<gene>
    <name evidence="1" type="ORF">EYC84_001053</name>
</gene>
<name>A0A5M9JR59_MONFR</name>
<dbReference type="VEuPathDB" id="FungiDB:MFRU_004g02040"/>
<evidence type="ECO:0000313" key="2">
    <source>
        <dbReference type="Proteomes" id="UP000322873"/>
    </source>
</evidence>
<dbReference type="Proteomes" id="UP000322873">
    <property type="component" value="Unassembled WGS sequence"/>
</dbReference>
<dbReference type="AlphaFoldDB" id="A0A5M9JR59"/>
<protein>
    <submittedName>
        <fullName evidence="1">Uncharacterized protein</fullName>
    </submittedName>
</protein>
<organism evidence="1 2">
    <name type="scientific">Monilinia fructicola</name>
    <name type="common">Brown rot fungus</name>
    <name type="synonym">Ciboria fructicola</name>
    <dbReference type="NCBI Taxonomy" id="38448"/>
    <lineage>
        <taxon>Eukaryota</taxon>
        <taxon>Fungi</taxon>
        <taxon>Dikarya</taxon>
        <taxon>Ascomycota</taxon>
        <taxon>Pezizomycotina</taxon>
        <taxon>Leotiomycetes</taxon>
        <taxon>Helotiales</taxon>
        <taxon>Sclerotiniaceae</taxon>
        <taxon>Monilinia</taxon>
    </lineage>
</organism>
<sequence length="385" mass="43956">MFSRGLPNERRKESCEICETFIRDFGNLCYISDSAALVPLIWPGEDIVPEYYRRAVANVRKLFEGRPLGKEFYHHLETRSHWSAYEARKSKNIDTYAHMDVNTLGNCRSLYGSTESEELAEILERVLADNDEKTIDRTYKLLAHDLLPHAKSYKTWILWLKNAAAAIKVRNEAGPLERKVLIARYAFLAAEGCLPSLRNGELAKLMSFVKLGQDIMLIIPKWIKLVNPQEGVPLTDVARTTSRLISDLGYNTTCFYRSFIKLSQIPSSAQLWADPDKLSLIPQPSTFRPLDITRSSIPITLRDALDRAPIKPICFRKFCLEVIPQIASLSVHITQESKHAENFHFLTTGLDDPTGQTKPIFSFQEPGKHTAMLVQSYPYHFRPNR</sequence>
<reference evidence="1 2" key="1">
    <citation type="submission" date="2019-06" db="EMBL/GenBank/DDBJ databases">
        <title>Genome Sequence of the Brown Rot Fungal Pathogen Monilinia fructicola.</title>
        <authorList>
            <person name="De Miccolis Angelini R.M."/>
            <person name="Landi L."/>
            <person name="Abate D."/>
            <person name="Pollastro S."/>
            <person name="Romanazzi G."/>
            <person name="Faretra F."/>
        </authorList>
    </citation>
    <scope>NUCLEOTIDE SEQUENCE [LARGE SCALE GENOMIC DNA]</scope>
    <source>
        <strain evidence="1 2">Mfrc123</strain>
    </source>
</reference>